<dbReference type="InterPro" id="IPR003607">
    <property type="entry name" value="HD/PDEase_dom"/>
</dbReference>
<evidence type="ECO:0000313" key="4">
    <source>
        <dbReference type="Proteomes" id="UP001224392"/>
    </source>
</evidence>
<keyword evidence="1" id="KW-0378">Hydrolase</keyword>
<evidence type="ECO:0000259" key="2">
    <source>
        <dbReference type="PROSITE" id="PS51831"/>
    </source>
</evidence>
<dbReference type="Gene3D" id="1.10.3210.10">
    <property type="entry name" value="Hypothetical protein af1432"/>
    <property type="match status" value="1"/>
</dbReference>
<evidence type="ECO:0000313" key="3">
    <source>
        <dbReference type="EMBL" id="GMG86496.1"/>
    </source>
</evidence>
<gene>
    <name evidence="3" type="ORF">MNKW57_08170</name>
</gene>
<dbReference type="InterPro" id="IPR006261">
    <property type="entry name" value="dGTPase"/>
</dbReference>
<reference evidence="3 4" key="1">
    <citation type="submission" date="2023-04" db="EMBL/GenBank/DDBJ databases">
        <title>Marinobulbifer ophiurae gen. nov., sp. Nov., isolate from tissue of brittle star Ophioplocus japonicus.</title>
        <authorList>
            <person name="Kawano K."/>
            <person name="Sawayama S."/>
            <person name="Nakagawa S."/>
        </authorList>
    </citation>
    <scope>NUCLEOTIDE SEQUENCE [LARGE SCALE GENOMIC DNA]</scope>
    <source>
        <strain evidence="3 4">NKW57</strain>
    </source>
</reference>
<dbReference type="SUPFAM" id="SSF109604">
    <property type="entry name" value="HD-domain/PDEase-like"/>
    <property type="match status" value="1"/>
</dbReference>
<accession>A0ABQ6LWQ6</accession>
<dbReference type="InterPro" id="IPR026875">
    <property type="entry name" value="PHydrolase_assoc_dom"/>
</dbReference>
<protein>
    <submittedName>
        <fullName evidence="3">Anti-phage deoxyguanosine triphosphatase</fullName>
    </submittedName>
</protein>
<dbReference type="Pfam" id="PF13286">
    <property type="entry name" value="HD_assoc"/>
    <property type="match status" value="1"/>
</dbReference>
<dbReference type="SMART" id="SM00471">
    <property type="entry name" value="HDc"/>
    <property type="match status" value="1"/>
</dbReference>
<dbReference type="PANTHER" id="PTHR11373:SF40">
    <property type="entry name" value="DEOXYGUANOSINETRIPHOSPHATE TRIPHOSPHOHYDROLASE-LIKE PROTEIN 2"/>
    <property type="match status" value="1"/>
</dbReference>
<dbReference type="InterPro" id="IPR006674">
    <property type="entry name" value="HD_domain"/>
</dbReference>
<dbReference type="EMBL" id="BSYJ01000002">
    <property type="protein sequence ID" value="GMG86496.1"/>
    <property type="molecule type" value="Genomic_DNA"/>
</dbReference>
<dbReference type="NCBIfam" id="TIGR01353">
    <property type="entry name" value="dGTP_triPase"/>
    <property type="match status" value="1"/>
</dbReference>
<comment type="caution">
    <text evidence="3">The sequence shown here is derived from an EMBL/GenBank/DDBJ whole genome shotgun (WGS) entry which is preliminary data.</text>
</comment>
<dbReference type="PROSITE" id="PS51831">
    <property type="entry name" value="HD"/>
    <property type="match status" value="1"/>
</dbReference>
<feature type="domain" description="HD" evidence="2">
    <location>
        <begin position="59"/>
        <end position="251"/>
    </location>
</feature>
<dbReference type="Proteomes" id="UP001224392">
    <property type="component" value="Unassembled WGS sequence"/>
</dbReference>
<sequence length="436" mass="48901">MDGDIWVVRRSGARVEPVGDVERQYRTDHGRIINSRAFRSMQSKTQVMGVGETGCCRTRLTHSLEVAHVGACIARRLQLLSWRALYAPLKQWVPPVELVQAICLAHDIGHPPYGHGGEAALNFHMLDSGGFEGNGQTLRVLARLGEFSEGFGYDLTRRTLLGVLKYPATFKRISQSYPEKPLQAPLSLKPWHPPKCIHDDDLEILDWVLAPFDREERKALCALSLEGDQLKTTEMPFDASIMDLADDIAYGVHDLEDGLSMGLVRAEQVLDCLGDGLASLSRFAGQKSDHFEKMLLDGSPARLKALVGTMESVFVEGILPEVNGGFEHPLLNYRACMEPERKAVLETLIRFVFEEVICQKPLQEMEFRGQKILSELFPVLLDNWRGLVPRRYHANVDTPGYSRARIVCDYLASLTDTEANSLFQRLFLPATRVVVD</sequence>
<dbReference type="PANTHER" id="PTHR11373">
    <property type="entry name" value="DEOXYNUCLEOSIDE TRIPHOSPHATE TRIPHOSPHOHYDROLASE"/>
    <property type="match status" value="1"/>
</dbReference>
<dbReference type="Pfam" id="PF01966">
    <property type="entry name" value="HD"/>
    <property type="match status" value="1"/>
</dbReference>
<dbReference type="CDD" id="cd00077">
    <property type="entry name" value="HDc"/>
    <property type="match status" value="1"/>
</dbReference>
<proteinExistence type="predicted"/>
<dbReference type="NCBIfam" id="NF003701">
    <property type="entry name" value="PRK05318.1"/>
    <property type="match status" value="1"/>
</dbReference>
<dbReference type="NCBIfam" id="NF041026">
    <property type="entry name" value="antiphage_dGTPase"/>
    <property type="match status" value="1"/>
</dbReference>
<keyword evidence="4" id="KW-1185">Reference proteome</keyword>
<dbReference type="InterPro" id="IPR050135">
    <property type="entry name" value="dGTPase-like"/>
</dbReference>
<name>A0ABQ6LWQ6_9GAMM</name>
<evidence type="ECO:0000256" key="1">
    <source>
        <dbReference type="ARBA" id="ARBA00022801"/>
    </source>
</evidence>
<organism evidence="3 4">
    <name type="scientific">Biformimicrobium ophioploci</name>
    <dbReference type="NCBI Taxonomy" id="3036711"/>
    <lineage>
        <taxon>Bacteria</taxon>
        <taxon>Pseudomonadati</taxon>
        <taxon>Pseudomonadota</taxon>
        <taxon>Gammaproteobacteria</taxon>
        <taxon>Cellvibrionales</taxon>
        <taxon>Microbulbiferaceae</taxon>
        <taxon>Biformimicrobium</taxon>
    </lineage>
</organism>
<dbReference type="RefSeq" id="WP_285763030.1">
    <property type="nucleotide sequence ID" value="NZ_BSYJ01000002.1"/>
</dbReference>